<feature type="region of interest" description="Disordered" evidence="1">
    <location>
        <begin position="26"/>
        <end position="49"/>
    </location>
</feature>
<gene>
    <name evidence="2" type="ORF">ACFOSB_11075</name>
</gene>
<proteinExistence type="predicted"/>
<reference evidence="3" key="1">
    <citation type="journal article" date="2019" name="Int. J. Syst. Evol. Microbiol.">
        <title>The Global Catalogue of Microorganisms (GCM) 10K type strain sequencing project: providing services to taxonomists for standard genome sequencing and annotation.</title>
        <authorList>
            <consortium name="The Broad Institute Genomics Platform"/>
            <consortium name="The Broad Institute Genome Sequencing Center for Infectious Disease"/>
            <person name="Wu L."/>
            <person name="Ma J."/>
        </authorList>
    </citation>
    <scope>NUCLEOTIDE SEQUENCE [LARGE SCALE GENOMIC DNA]</scope>
    <source>
        <strain evidence="3">CCTCC AB 2017081</strain>
    </source>
</reference>
<protein>
    <submittedName>
        <fullName evidence="2">Uncharacterized protein</fullName>
    </submittedName>
</protein>
<evidence type="ECO:0000313" key="2">
    <source>
        <dbReference type="EMBL" id="MFC3833398.1"/>
    </source>
</evidence>
<accession>A0ABV7ZAS6</accession>
<organism evidence="2 3">
    <name type="scientific">Deinococcus rufus</name>
    <dbReference type="NCBI Taxonomy" id="2136097"/>
    <lineage>
        <taxon>Bacteria</taxon>
        <taxon>Thermotogati</taxon>
        <taxon>Deinococcota</taxon>
        <taxon>Deinococci</taxon>
        <taxon>Deinococcales</taxon>
        <taxon>Deinococcaceae</taxon>
        <taxon>Deinococcus</taxon>
    </lineage>
</organism>
<dbReference type="Proteomes" id="UP001595803">
    <property type="component" value="Unassembled WGS sequence"/>
</dbReference>
<sequence length="49" mass="5007">MSAPAPTPTAAHDAANRALIELLRAHLRTATPAPGDRPGPAPQASQSRP</sequence>
<evidence type="ECO:0000256" key="1">
    <source>
        <dbReference type="SAM" id="MobiDB-lite"/>
    </source>
</evidence>
<comment type="caution">
    <text evidence="2">The sequence shown here is derived from an EMBL/GenBank/DDBJ whole genome shotgun (WGS) entry which is preliminary data.</text>
</comment>
<evidence type="ECO:0000313" key="3">
    <source>
        <dbReference type="Proteomes" id="UP001595803"/>
    </source>
</evidence>
<keyword evidence="3" id="KW-1185">Reference proteome</keyword>
<dbReference type="RefSeq" id="WP_380101914.1">
    <property type="nucleotide sequence ID" value="NZ_JBHRZG010000011.1"/>
</dbReference>
<dbReference type="EMBL" id="JBHRZG010000011">
    <property type="protein sequence ID" value="MFC3833398.1"/>
    <property type="molecule type" value="Genomic_DNA"/>
</dbReference>
<name>A0ABV7ZAS6_9DEIO</name>